<keyword evidence="2" id="KW-1185">Reference proteome</keyword>
<dbReference type="Proteomes" id="UP000886998">
    <property type="component" value="Unassembled WGS sequence"/>
</dbReference>
<name>A0A8X7BWB3_9ARAC</name>
<evidence type="ECO:0000313" key="2">
    <source>
        <dbReference type="Proteomes" id="UP000886998"/>
    </source>
</evidence>
<organism evidence="1 2">
    <name type="scientific">Trichonephila inaurata madagascariensis</name>
    <dbReference type="NCBI Taxonomy" id="2747483"/>
    <lineage>
        <taxon>Eukaryota</taxon>
        <taxon>Metazoa</taxon>
        <taxon>Ecdysozoa</taxon>
        <taxon>Arthropoda</taxon>
        <taxon>Chelicerata</taxon>
        <taxon>Arachnida</taxon>
        <taxon>Araneae</taxon>
        <taxon>Araneomorphae</taxon>
        <taxon>Entelegynae</taxon>
        <taxon>Araneoidea</taxon>
        <taxon>Nephilidae</taxon>
        <taxon>Trichonephila</taxon>
        <taxon>Trichonephila inaurata</taxon>
    </lineage>
</organism>
<evidence type="ECO:0000313" key="1">
    <source>
        <dbReference type="EMBL" id="GFY45017.1"/>
    </source>
</evidence>
<gene>
    <name evidence="1" type="ORF">TNIN_248611</name>
</gene>
<accession>A0A8X7BWB3</accession>
<reference evidence="1" key="1">
    <citation type="submission" date="2020-08" db="EMBL/GenBank/DDBJ databases">
        <title>Multicomponent nature underlies the extraordinary mechanical properties of spider dragline silk.</title>
        <authorList>
            <person name="Kono N."/>
            <person name="Nakamura H."/>
            <person name="Mori M."/>
            <person name="Yoshida Y."/>
            <person name="Ohtoshi R."/>
            <person name="Malay A.D."/>
            <person name="Moran D.A.P."/>
            <person name="Tomita M."/>
            <person name="Numata K."/>
            <person name="Arakawa K."/>
        </authorList>
    </citation>
    <scope>NUCLEOTIDE SEQUENCE</scope>
</reference>
<protein>
    <submittedName>
        <fullName evidence="1">Uncharacterized protein</fullName>
    </submittedName>
</protein>
<proteinExistence type="predicted"/>
<dbReference type="AlphaFoldDB" id="A0A8X7BWB3"/>
<dbReference type="EMBL" id="BMAV01004532">
    <property type="protein sequence ID" value="GFY45017.1"/>
    <property type="molecule type" value="Genomic_DNA"/>
</dbReference>
<comment type="caution">
    <text evidence="1">The sequence shown here is derived from an EMBL/GenBank/DDBJ whole genome shotgun (WGS) entry which is preliminary data.</text>
</comment>
<sequence length="78" mass="8784">MLHVSREAKRYKYNIPKMYSPMMSALPQGNNKMTIPNLTPSTQIPLEKFPLGIVVPEESENNPLETVVITLTKAISQN</sequence>